<comment type="caution">
    <text evidence="2">The sequence shown here is derived from an EMBL/GenBank/DDBJ whole genome shotgun (WGS) entry which is preliminary data.</text>
</comment>
<keyword evidence="1" id="KW-0472">Membrane</keyword>
<feature type="transmembrane region" description="Helical" evidence="1">
    <location>
        <begin position="7"/>
        <end position="27"/>
    </location>
</feature>
<dbReference type="Proteomes" id="UP000775213">
    <property type="component" value="Unassembled WGS sequence"/>
</dbReference>
<reference evidence="2 3" key="1">
    <citation type="journal article" date="2021" name="Hortic Res">
        <title>Chromosome-scale assembly of the Dendrobium chrysotoxum genome enhances the understanding of orchid evolution.</title>
        <authorList>
            <person name="Zhang Y."/>
            <person name="Zhang G.Q."/>
            <person name="Zhang D."/>
            <person name="Liu X.D."/>
            <person name="Xu X.Y."/>
            <person name="Sun W.H."/>
            <person name="Yu X."/>
            <person name="Zhu X."/>
            <person name="Wang Z.W."/>
            <person name="Zhao X."/>
            <person name="Zhong W.Y."/>
            <person name="Chen H."/>
            <person name="Yin W.L."/>
            <person name="Huang T."/>
            <person name="Niu S.C."/>
            <person name="Liu Z.J."/>
        </authorList>
    </citation>
    <scope>NUCLEOTIDE SEQUENCE [LARGE SCALE GENOMIC DNA]</scope>
    <source>
        <strain evidence="2">Lindl</strain>
    </source>
</reference>
<name>A0AAV7HR16_DENCH</name>
<accession>A0AAV7HR16</accession>
<evidence type="ECO:0000313" key="2">
    <source>
        <dbReference type="EMBL" id="KAH0470033.1"/>
    </source>
</evidence>
<evidence type="ECO:0000313" key="3">
    <source>
        <dbReference type="Proteomes" id="UP000775213"/>
    </source>
</evidence>
<dbReference type="AlphaFoldDB" id="A0AAV7HR16"/>
<sequence>MALCRYLYANVIFTVMLSISTIGWVGGYSSGVGPRWWTEMVAATGNNDGGDGLRSSKLTV</sequence>
<evidence type="ECO:0000256" key="1">
    <source>
        <dbReference type="SAM" id="Phobius"/>
    </source>
</evidence>
<gene>
    <name evidence="2" type="ORF">IEQ34_001591</name>
</gene>
<keyword evidence="1" id="KW-1133">Transmembrane helix</keyword>
<organism evidence="2 3">
    <name type="scientific">Dendrobium chrysotoxum</name>
    <name type="common">Orchid</name>
    <dbReference type="NCBI Taxonomy" id="161865"/>
    <lineage>
        <taxon>Eukaryota</taxon>
        <taxon>Viridiplantae</taxon>
        <taxon>Streptophyta</taxon>
        <taxon>Embryophyta</taxon>
        <taxon>Tracheophyta</taxon>
        <taxon>Spermatophyta</taxon>
        <taxon>Magnoliopsida</taxon>
        <taxon>Liliopsida</taxon>
        <taxon>Asparagales</taxon>
        <taxon>Orchidaceae</taxon>
        <taxon>Epidendroideae</taxon>
        <taxon>Malaxideae</taxon>
        <taxon>Dendrobiinae</taxon>
        <taxon>Dendrobium</taxon>
    </lineage>
</organism>
<protein>
    <submittedName>
        <fullName evidence="2">Uncharacterized protein</fullName>
    </submittedName>
</protein>
<dbReference type="EMBL" id="JAGFBR010000002">
    <property type="protein sequence ID" value="KAH0470033.1"/>
    <property type="molecule type" value="Genomic_DNA"/>
</dbReference>
<keyword evidence="1" id="KW-0812">Transmembrane</keyword>
<proteinExistence type="predicted"/>
<keyword evidence="3" id="KW-1185">Reference proteome</keyword>